<keyword evidence="9" id="KW-1185">Reference proteome</keyword>
<evidence type="ECO:0000313" key="9">
    <source>
        <dbReference type="Proteomes" id="UP000024635"/>
    </source>
</evidence>
<dbReference type="STRING" id="53326.A0A016WA91"/>
<comment type="caution">
    <text evidence="8">The sequence shown here is derived from an EMBL/GenBank/DDBJ whole genome shotgun (WGS) entry which is preliminary data.</text>
</comment>
<proteinExistence type="inferred from homology"/>
<dbReference type="InterPro" id="IPR033182">
    <property type="entry name" value="MIC26/MIC27_animal"/>
</dbReference>
<dbReference type="PANTHER" id="PTHR14564">
    <property type="entry name" value="MICOS COMPLEX SUBUNIT MIC26 / MIC27 FAMILY MEMBER"/>
    <property type="match status" value="1"/>
</dbReference>
<organism evidence="8 9">
    <name type="scientific">Ancylostoma ceylanicum</name>
    <dbReference type="NCBI Taxonomy" id="53326"/>
    <lineage>
        <taxon>Eukaryota</taxon>
        <taxon>Metazoa</taxon>
        <taxon>Ecdysozoa</taxon>
        <taxon>Nematoda</taxon>
        <taxon>Chromadorea</taxon>
        <taxon>Rhabditida</taxon>
        <taxon>Rhabditina</taxon>
        <taxon>Rhabditomorpha</taxon>
        <taxon>Strongyloidea</taxon>
        <taxon>Ancylostomatidae</taxon>
        <taxon>Ancylostomatinae</taxon>
        <taxon>Ancylostoma</taxon>
    </lineage>
</organism>
<dbReference type="Pfam" id="PF09769">
    <property type="entry name" value="ApoO"/>
    <property type="match status" value="1"/>
</dbReference>
<evidence type="ECO:0000313" key="8">
    <source>
        <dbReference type="EMBL" id="EYC36192.1"/>
    </source>
</evidence>
<dbReference type="AlphaFoldDB" id="A0A016WA91"/>
<keyword evidence="3" id="KW-0812">Transmembrane</keyword>
<gene>
    <name evidence="8" type="primary">Acey_s0924.g3056</name>
    <name evidence="8" type="ORF">Y032_0924g3056</name>
</gene>
<comment type="subcellular location">
    <subcellularLocation>
        <location evidence="7">Mitochondrion inner membrane</location>
    </subcellularLocation>
    <subcellularLocation>
        <location evidence="1">Mitochondrion membrane</location>
    </subcellularLocation>
</comment>
<evidence type="ECO:0000256" key="4">
    <source>
        <dbReference type="ARBA" id="ARBA00022989"/>
    </source>
</evidence>
<comment type="similarity">
    <text evidence="2">Belongs to the apolipoprotein O/MICOS complex subunit Mic27 family.</text>
</comment>
<name>A0A016WA91_9BILA</name>
<dbReference type="GO" id="GO:0061617">
    <property type="term" value="C:MICOS complex"/>
    <property type="evidence" value="ECO:0007669"/>
    <property type="project" value="UniProtKB-UniRule"/>
</dbReference>
<comment type="function">
    <text evidence="7">Component of the MICOS complex, a large protein complex of the mitochondrial inner membrane that plays crucial roles in the maintenance of crista junctions, inner membrane architecture, and formation of contact sites to the outer membrane.</text>
</comment>
<comment type="subunit">
    <text evidence="7">Component of the mitochondrial contact site and cristae organizing system (MICOS) complex.</text>
</comment>
<evidence type="ECO:0000256" key="7">
    <source>
        <dbReference type="RuleBase" id="RU363021"/>
    </source>
</evidence>
<keyword evidence="4" id="KW-1133">Transmembrane helix</keyword>
<sequence length="217" mass="24438">RPHGERLTSKVSSVGAAFKCDCKVHAHFMAIEDPPLVDRISDASKKATNALSKWWTDVVTDSRPPANPEKMVSVKQLPIYSENDQHQQYKFVVEEPLPLQREFATVRQAFNTEYERFSGRFKAVDRTVTKSKDVLVKTKTYLEDEWTVLPKAAAITVGGMAGFVLGLKRSAGILLSELFFHTRDFNRDRYFRALTHRTADGAWLSDVDVGCCVARAA</sequence>
<evidence type="ECO:0000256" key="2">
    <source>
        <dbReference type="ARBA" id="ARBA00010904"/>
    </source>
</evidence>
<feature type="non-terminal residue" evidence="8">
    <location>
        <position position="1"/>
    </location>
</feature>
<keyword evidence="5 7" id="KW-0496">Mitochondrion</keyword>
<evidence type="ECO:0000256" key="6">
    <source>
        <dbReference type="ARBA" id="ARBA00023136"/>
    </source>
</evidence>
<dbReference type="InterPro" id="IPR019166">
    <property type="entry name" value="MIC26/MIC27"/>
</dbReference>
<keyword evidence="6" id="KW-0472">Membrane</keyword>
<keyword evidence="7" id="KW-0999">Mitochondrion inner membrane</keyword>
<dbReference type="GO" id="GO:0042407">
    <property type="term" value="P:cristae formation"/>
    <property type="evidence" value="ECO:0007669"/>
    <property type="project" value="InterPro"/>
</dbReference>
<dbReference type="OrthoDB" id="5973346at2759"/>
<reference evidence="9" key="1">
    <citation type="journal article" date="2015" name="Nat. Genet.">
        <title>The genome and transcriptome of the zoonotic hookworm Ancylostoma ceylanicum identify infection-specific gene families.</title>
        <authorList>
            <person name="Schwarz E.M."/>
            <person name="Hu Y."/>
            <person name="Antoshechkin I."/>
            <person name="Miller M.M."/>
            <person name="Sternberg P.W."/>
            <person name="Aroian R.V."/>
        </authorList>
    </citation>
    <scope>NUCLEOTIDE SEQUENCE</scope>
    <source>
        <strain evidence="9">HY135</strain>
    </source>
</reference>
<evidence type="ECO:0000256" key="1">
    <source>
        <dbReference type="ARBA" id="ARBA00004325"/>
    </source>
</evidence>
<evidence type="ECO:0000256" key="3">
    <source>
        <dbReference type="ARBA" id="ARBA00022692"/>
    </source>
</evidence>
<dbReference type="Proteomes" id="UP000024635">
    <property type="component" value="Unassembled WGS sequence"/>
</dbReference>
<protein>
    <recommendedName>
        <fullName evidence="7">MICOS complex subunit</fullName>
    </recommendedName>
</protein>
<accession>A0A016WA91</accession>
<evidence type="ECO:0000256" key="5">
    <source>
        <dbReference type="ARBA" id="ARBA00023128"/>
    </source>
</evidence>
<dbReference type="EMBL" id="JARK01000524">
    <property type="protein sequence ID" value="EYC36192.1"/>
    <property type="molecule type" value="Genomic_DNA"/>
</dbReference>